<accession>A0A6P2D2H8</accession>
<dbReference type="PANTHER" id="PTHR14087:SF7">
    <property type="entry name" value="THYMOCYTE NUCLEAR PROTEIN 1"/>
    <property type="match status" value="1"/>
</dbReference>
<dbReference type="EMBL" id="LR593886">
    <property type="protein sequence ID" value="VTR93642.1"/>
    <property type="molecule type" value="Genomic_DNA"/>
</dbReference>
<name>A0A6P2D2H8_9BACT</name>
<dbReference type="InterPro" id="IPR052181">
    <property type="entry name" value="5hmC_binding"/>
</dbReference>
<dbReference type="Gene3D" id="3.10.590.10">
    <property type="entry name" value="ph1033 like domains"/>
    <property type="match status" value="1"/>
</dbReference>
<proteinExistence type="predicted"/>
<dbReference type="InterPro" id="IPR002740">
    <property type="entry name" value="EVE_domain"/>
</dbReference>
<dbReference type="Proteomes" id="UP000464178">
    <property type="component" value="Chromosome"/>
</dbReference>
<reference evidence="2 3" key="1">
    <citation type="submission" date="2019-05" db="EMBL/GenBank/DDBJ databases">
        <authorList>
            <consortium name="Science for Life Laboratories"/>
        </authorList>
    </citation>
    <scope>NUCLEOTIDE SEQUENCE [LARGE SCALE GENOMIC DNA]</scope>
    <source>
        <strain evidence="2">Soil9</strain>
    </source>
</reference>
<dbReference type="PANTHER" id="PTHR14087">
    <property type="entry name" value="THYMOCYTE NUCLEAR PROTEIN 1"/>
    <property type="match status" value="1"/>
</dbReference>
<evidence type="ECO:0000313" key="2">
    <source>
        <dbReference type="EMBL" id="VTR93642.1"/>
    </source>
</evidence>
<sequence length="135" mass="14748">MARWLFKEEPETYSFADLEHDGSTTWTGVTNALAQKHLRTVKKGDLVFFYATGKLKSVVGVMEVAADPTPDPTDTSGKCVAVTVKPLRQLAAPVSLTTIKADKAFASWELVKQARLSVMPVPDDLWARIEALGAE</sequence>
<organism evidence="2 3">
    <name type="scientific">Gemmata massiliana</name>
    <dbReference type="NCBI Taxonomy" id="1210884"/>
    <lineage>
        <taxon>Bacteria</taxon>
        <taxon>Pseudomonadati</taxon>
        <taxon>Planctomycetota</taxon>
        <taxon>Planctomycetia</taxon>
        <taxon>Gemmatales</taxon>
        <taxon>Gemmataceae</taxon>
        <taxon>Gemmata</taxon>
    </lineage>
</organism>
<dbReference type="SUPFAM" id="SSF88697">
    <property type="entry name" value="PUA domain-like"/>
    <property type="match status" value="1"/>
</dbReference>
<evidence type="ECO:0000259" key="1">
    <source>
        <dbReference type="Pfam" id="PF01878"/>
    </source>
</evidence>
<dbReference type="AlphaFoldDB" id="A0A6P2D2H8"/>
<dbReference type="InterPro" id="IPR015947">
    <property type="entry name" value="PUA-like_sf"/>
</dbReference>
<gene>
    <name evidence="2" type="ORF">SOIL9_40720</name>
</gene>
<feature type="domain" description="EVE" evidence="1">
    <location>
        <begin position="3"/>
        <end position="131"/>
    </location>
</feature>
<dbReference type="RefSeq" id="WP_162668333.1">
    <property type="nucleotide sequence ID" value="NZ_LR593886.1"/>
</dbReference>
<evidence type="ECO:0000313" key="3">
    <source>
        <dbReference type="Proteomes" id="UP000464178"/>
    </source>
</evidence>
<keyword evidence="3" id="KW-1185">Reference proteome</keyword>
<dbReference type="KEGG" id="gms:SOIL9_40720"/>
<protein>
    <recommendedName>
        <fullName evidence="1">EVE domain-containing protein</fullName>
    </recommendedName>
</protein>
<dbReference type="Pfam" id="PF01878">
    <property type="entry name" value="EVE"/>
    <property type="match status" value="1"/>
</dbReference>